<dbReference type="InterPro" id="IPR036108">
    <property type="entry name" value="4pyrrol_syn_uPrphyn_synt_sf"/>
</dbReference>
<gene>
    <name evidence="2" type="ORF">W822_13685</name>
</gene>
<evidence type="ECO:0000313" key="2">
    <source>
        <dbReference type="EMBL" id="ETF02367.1"/>
    </source>
</evidence>
<dbReference type="GO" id="GO:0004852">
    <property type="term" value="F:uroporphyrinogen-III synthase activity"/>
    <property type="evidence" value="ECO:0007669"/>
    <property type="project" value="InterPro"/>
</dbReference>
<dbReference type="GO" id="GO:0033014">
    <property type="term" value="P:tetrapyrrole biosynthetic process"/>
    <property type="evidence" value="ECO:0007669"/>
    <property type="project" value="InterPro"/>
</dbReference>
<dbReference type="EMBL" id="AYXT01000010">
    <property type="protein sequence ID" value="ETF02367.1"/>
    <property type="molecule type" value="Genomic_DNA"/>
</dbReference>
<reference evidence="2 3" key="1">
    <citation type="journal article" date="2014" name="Genome Announc.">
        <title>Draft Genome Sequence of Advenella kashmirensis Strain W13003, a Polycyclic Aromatic Hydrocarbon-Degrading Bacterium.</title>
        <authorList>
            <person name="Wang X."/>
            <person name="Jin D."/>
            <person name="Zhou L."/>
            <person name="Wu L."/>
            <person name="An W."/>
            <person name="Zhao L."/>
        </authorList>
    </citation>
    <scope>NUCLEOTIDE SEQUENCE [LARGE SCALE GENOMIC DNA]</scope>
    <source>
        <strain evidence="2 3">W13003</strain>
    </source>
</reference>
<dbReference type="Gene3D" id="3.40.50.10090">
    <property type="match status" value="2"/>
</dbReference>
<keyword evidence="3" id="KW-1185">Reference proteome</keyword>
<dbReference type="InterPro" id="IPR003754">
    <property type="entry name" value="4pyrrol_synth_uPrphyn_synth"/>
</dbReference>
<dbReference type="Pfam" id="PF02602">
    <property type="entry name" value="HEM4"/>
    <property type="match status" value="1"/>
</dbReference>
<dbReference type="SUPFAM" id="SSF69618">
    <property type="entry name" value="HemD-like"/>
    <property type="match status" value="1"/>
</dbReference>
<comment type="caution">
    <text evidence="2">The sequence shown here is derived from an EMBL/GenBank/DDBJ whole genome shotgun (WGS) entry which is preliminary data.</text>
</comment>
<dbReference type="eggNOG" id="COG1587">
    <property type="taxonomic scope" value="Bacteria"/>
</dbReference>
<proteinExistence type="predicted"/>
<dbReference type="PATRIC" id="fig|1424334.3.peg.2747"/>
<accession>V8QRU7</accession>
<evidence type="ECO:0000313" key="3">
    <source>
        <dbReference type="Proteomes" id="UP000018733"/>
    </source>
</evidence>
<protein>
    <recommendedName>
        <fullName evidence="1">Tetrapyrrole biosynthesis uroporphyrinogen III synthase domain-containing protein</fullName>
    </recommendedName>
</protein>
<dbReference type="STRING" id="1424334.W822_13685"/>
<feature type="domain" description="Tetrapyrrole biosynthesis uroporphyrinogen III synthase" evidence="1">
    <location>
        <begin position="1"/>
        <end position="216"/>
    </location>
</feature>
<dbReference type="HOGENOM" id="CLU_011276_9_4_4"/>
<dbReference type="CDD" id="cd06578">
    <property type="entry name" value="HemD"/>
    <property type="match status" value="1"/>
</dbReference>
<name>V8QRU7_9BURK</name>
<dbReference type="AlphaFoldDB" id="V8QRU7"/>
<organism evidence="2 3">
    <name type="scientific">Advenella kashmirensis W13003</name>
    <dbReference type="NCBI Taxonomy" id="1424334"/>
    <lineage>
        <taxon>Bacteria</taxon>
        <taxon>Pseudomonadati</taxon>
        <taxon>Pseudomonadota</taxon>
        <taxon>Betaproteobacteria</taxon>
        <taxon>Burkholderiales</taxon>
        <taxon>Alcaligenaceae</taxon>
    </lineage>
</organism>
<sequence>MQRQFEDAGLAVVVLPALTLSRKPVSEPVPMLAAYDLIFFVSGYAADCFFDLLDEQGVRWPAQLQAGCVGPGTARTLQARGVPEHDILSPAAGQARDAGGFVTTLKDSGVFATLQSVLIVCGTTGNNWFAGQLQAASVAVTRLPLYTRQARLWCEQEQRQMAFLLREGTGPLYVVLTSPQGVQSFIRNVADTGWFPAQATRSITFVVTHPGQQDSLIQGWQQAFSGCDPATLRIVQASPEDAAIFHAVTKSD</sequence>
<dbReference type="Proteomes" id="UP000018733">
    <property type="component" value="Unassembled WGS sequence"/>
</dbReference>
<evidence type="ECO:0000259" key="1">
    <source>
        <dbReference type="Pfam" id="PF02602"/>
    </source>
</evidence>